<feature type="region of interest" description="Disordered" evidence="1">
    <location>
        <begin position="1"/>
        <end position="76"/>
    </location>
</feature>
<gene>
    <name evidence="2" type="ORF">E4U43_004841</name>
</gene>
<evidence type="ECO:0000256" key="1">
    <source>
        <dbReference type="SAM" id="MobiDB-lite"/>
    </source>
</evidence>
<dbReference type="Proteomes" id="UP000748025">
    <property type="component" value="Unassembled WGS sequence"/>
</dbReference>
<evidence type="ECO:0000313" key="3">
    <source>
        <dbReference type="Proteomes" id="UP000748025"/>
    </source>
</evidence>
<feature type="compositionally biased region" description="Basic and acidic residues" evidence="1">
    <location>
        <begin position="50"/>
        <end position="62"/>
    </location>
</feature>
<feature type="non-terminal residue" evidence="2">
    <location>
        <position position="103"/>
    </location>
</feature>
<keyword evidence="3" id="KW-1185">Reference proteome</keyword>
<accession>A0A9P7N2U0</accession>
<sequence length="103" mass="11417">MPTAHVSNMVASAPADQSLNDDDEDEDDDDDGGGGGGNGDEPTTPSLMDHGSDPRTKQDRDLLTYNWTKRREPANGQYKRRCLVKRRAEEQEWISWGPAQASQ</sequence>
<evidence type="ECO:0000313" key="2">
    <source>
        <dbReference type="EMBL" id="KAG5988072.1"/>
    </source>
</evidence>
<reference evidence="2" key="1">
    <citation type="journal article" date="2020" name="bioRxiv">
        <title>Whole genome comparisons of ergot fungi reveals the divergence and evolution of species within the genus Claviceps are the result of varying mechanisms driving genome evolution and host range expansion.</title>
        <authorList>
            <person name="Wyka S.A."/>
            <person name="Mondo S.J."/>
            <person name="Liu M."/>
            <person name="Dettman J."/>
            <person name="Nalam V."/>
            <person name="Broders K.D."/>
        </authorList>
    </citation>
    <scope>NUCLEOTIDE SEQUENCE</scope>
    <source>
        <strain evidence="2">CCC 602</strain>
    </source>
</reference>
<protein>
    <submittedName>
        <fullName evidence="2">Uncharacterized protein</fullName>
    </submittedName>
</protein>
<name>A0A9P7N2U0_9HYPO</name>
<feature type="compositionally biased region" description="Polar residues" evidence="1">
    <location>
        <begin position="1"/>
        <end position="18"/>
    </location>
</feature>
<organism evidence="2 3">
    <name type="scientific">Claviceps pusilla</name>
    <dbReference type="NCBI Taxonomy" id="123648"/>
    <lineage>
        <taxon>Eukaryota</taxon>
        <taxon>Fungi</taxon>
        <taxon>Dikarya</taxon>
        <taxon>Ascomycota</taxon>
        <taxon>Pezizomycotina</taxon>
        <taxon>Sordariomycetes</taxon>
        <taxon>Hypocreomycetidae</taxon>
        <taxon>Hypocreales</taxon>
        <taxon>Clavicipitaceae</taxon>
        <taxon>Claviceps</taxon>
    </lineage>
</organism>
<comment type="caution">
    <text evidence="2">The sequence shown here is derived from an EMBL/GenBank/DDBJ whole genome shotgun (WGS) entry which is preliminary data.</text>
</comment>
<dbReference type="AlphaFoldDB" id="A0A9P7N2U0"/>
<proteinExistence type="predicted"/>
<dbReference type="EMBL" id="SRPW01003147">
    <property type="protein sequence ID" value="KAG5988072.1"/>
    <property type="molecule type" value="Genomic_DNA"/>
</dbReference>
<feature type="compositionally biased region" description="Acidic residues" evidence="1">
    <location>
        <begin position="19"/>
        <end position="32"/>
    </location>
</feature>